<dbReference type="OrthoDB" id="253052at2759"/>
<keyword evidence="3" id="KW-1185">Reference proteome</keyword>
<proteinExistence type="predicted"/>
<feature type="region of interest" description="Disordered" evidence="1">
    <location>
        <begin position="60"/>
        <end position="174"/>
    </location>
</feature>
<protein>
    <submittedName>
        <fullName evidence="2">Uncharacterized protein</fullName>
    </submittedName>
</protein>
<evidence type="ECO:0000313" key="2">
    <source>
        <dbReference type="EMBL" id="ORC92812.1"/>
    </source>
</evidence>
<dbReference type="RefSeq" id="XP_028886878.1">
    <property type="nucleotide sequence ID" value="XM_029021456.1"/>
</dbReference>
<evidence type="ECO:0000256" key="1">
    <source>
        <dbReference type="SAM" id="MobiDB-lite"/>
    </source>
</evidence>
<comment type="caution">
    <text evidence="2">The sequence shown here is derived from an EMBL/GenBank/DDBJ whole genome shotgun (WGS) entry which is preliminary data.</text>
</comment>
<sequence>MNFLGDLSENASSQIFRMLQMHADRVRALREEEATSIARAELLEQLTERLLRGDFSAAAAEASPLSSNTSLEVCDSPRKFNKPNISAPNEREWSAEYLDAVSSVCTDEDRKQKEEPQEDEDGEEEEEAEEAEKKDNQHPIISTSQDLLNDIHTDTIEDKIPKDKVMRNGTPSPMRRELDAFFPILATKRPRRTNAPDDMHLVRKRMDITATDILASVPCISSRVESSTIQNDTTIYMNETKSYVRTNHIRQLDYAADEAMHIRDENAAVEVCTPPPYWEIAFPQSRQT</sequence>
<organism evidence="2 3">
    <name type="scientific">Trypanosoma theileri</name>
    <dbReference type="NCBI Taxonomy" id="67003"/>
    <lineage>
        <taxon>Eukaryota</taxon>
        <taxon>Discoba</taxon>
        <taxon>Euglenozoa</taxon>
        <taxon>Kinetoplastea</taxon>
        <taxon>Metakinetoplastina</taxon>
        <taxon>Trypanosomatida</taxon>
        <taxon>Trypanosomatidae</taxon>
        <taxon>Trypanosoma</taxon>
    </lineage>
</organism>
<dbReference type="EMBL" id="NBCO01000002">
    <property type="protein sequence ID" value="ORC92812.1"/>
    <property type="molecule type" value="Genomic_DNA"/>
</dbReference>
<feature type="compositionally biased region" description="Basic and acidic residues" evidence="1">
    <location>
        <begin position="149"/>
        <end position="166"/>
    </location>
</feature>
<reference evidence="2 3" key="1">
    <citation type="submission" date="2017-03" db="EMBL/GenBank/DDBJ databases">
        <title>An alternative strategy for trypanosome survival in the mammalian bloodstream revealed through genome and transcriptome analysis of the ubiquitous bovine parasite Trypanosoma (Megatrypanum) theileri.</title>
        <authorList>
            <person name="Kelly S."/>
            <person name="Ivens A."/>
            <person name="Mott A."/>
            <person name="O'Neill E."/>
            <person name="Emms D."/>
            <person name="Macleod O."/>
            <person name="Voorheis P."/>
            <person name="Matthews J."/>
            <person name="Matthews K."/>
            <person name="Carrington M."/>
        </authorList>
    </citation>
    <scope>NUCLEOTIDE SEQUENCE [LARGE SCALE GENOMIC DNA]</scope>
    <source>
        <strain evidence="2">Edinburgh</strain>
    </source>
</reference>
<dbReference type="AlphaFoldDB" id="A0A1X0P7A9"/>
<dbReference type="GeneID" id="39981236"/>
<dbReference type="Proteomes" id="UP000192257">
    <property type="component" value="Unassembled WGS sequence"/>
</dbReference>
<gene>
    <name evidence="2" type="ORF">TM35_000021380</name>
</gene>
<accession>A0A1X0P7A9</accession>
<name>A0A1X0P7A9_9TRYP</name>
<evidence type="ECO:0000313" key="3">
    <source>
        <dbReference type="Proteomes" id="UP000192257"/>
    </source>
</evidence>
<dbReference type="VEuPathDB" id="TriTrypDB:TM35_000021380"/>
<feature type="compositionally biased region" description="Acidic residues" evidence="1">
    <location>
        <begin position="116"/>
        <end position="130"/>
    </location>
</feature>